<protein>
    <recommendedName>
        <fullName evidence="5">biotin--[biotin carboxyl-carrier protein] ligase</fullName>
        <ecNumber evidence="5">6.3.4.15</ecNumber>
    </recommendedName>
</protein>
<comment type="caution">
    <text evidence="9">The sequence shown here is derived from an EMBL/GenBank/DDBJ whole genome shotgun (WGS) entry which is preliminary data.</text>
</comment>
<dbReference type="Gene3D" id="2.30.30.100">
    <property type="match status" value="1"/>
</dbReference>
<evidence type="ECO:0000256" key="4">
    <source>
        <dbReference type="ARBA" id="ARBA00023267"/>
    </source>
</evidence>
<dbReference type="InterPro" id="IPR003142">
    <property type="entry name" value="BPL_C"/>
</dbReference>
<dbReference type="InterPro" id="IPR004143">
    <property type="entry name" value="BPL_LPL_catalytic"/>
</dbReference>
<feature type="domain" description="BPL/LPL catalytic" evidence="8">
    <location>
        <begin position="53"/>
        <end position="231"/>
    </location>
</feature>
<name>A0ABU9BMY9_9BURK</name>
<dbReference type="InterPro" id="IPR008988">
    <property type="entry name" value="Transcriptional_repressor_C"/>
</dbReference>
<keyword evidence="1 9" id="KW-0436">Ligase</keyword>
<dbReference type="PANTHER" id="PTHR12835:SF5">
    <property type="entry name" value="BIOTIN--PROTEIN LIGASE"/>
    <property type="match status" value="1"/>
</dbReference>
<evidence type="ECO:0000313" key="10">
    <source>
        <dbReference type="Proteomes" id="UP001371218"/>
    </source>
</evidence>
<dbReference type="CDD" id="cd16442">
    <property type="entry name" value="BPL"/>
    <property type="match status" value="1"/>
</dbReference>
<dbReference type="EC" id="6.3.4.15" evidence="5"/>
<dbReference type="EMBL" id="JBBUTG010000003">
    <property type="protein sequence ID" value="MEK8030449.1"/>
    <property type="molecule type" value="Genomic_DNA"/>
</dbReference>
<feature type="region of interest" description="Disordered" evidence="7">
    <location>
        <begin position="1"/>
        <end position="20"/>
    </location>
</feature>
<dbReference type="RefSeq" id="WP_341424815.1">
    <property type="nucleotide sequence ID" value="NZ_JBBUTG010000003.1"/>
</dbReference>
<dbReference type="PROSITE" id="PS51733">
    <property type="entry name" value="BPL_LPL_CATALYTIC"/>
    <property type="match status" value="1"/>
</dbReference>
<dbReference type="Pfam" id="PF03099">
    <property type="entry name" value="BPL_LplA_LipB"/>
    <property type="match status" value="1"/>
</dbReference>
<comment type="catalytic activity">
    <reaction evidence="6">
        <text>biotin + L-lysyl-[protein] + ATP = N(6)-biotinyl-L-lysyl-[protein] + AMP + diphosphate + H(+)</text>
        <dbReference type="Rhea" id="RHEA:11756"/>
        <dbReference type="Rhea" id="RHEA-COMP:9752"/>
        <dbReference type="Rhea" id="RHEA-COMP:10505"/>
        <dbReference type="ChEBI" id="CHEBI:15378"/>
        <dbReference type="ChEBI" id="CHEBI:29969"/>
        <dbReference type="ChEBI" id="CHEBI:30616"/>
        <dbReference type="ChEBI" id="CHEBI:33019"/>
        <dbReference type="ChEBI" id="CHEBI:57586"/>
        <dbReference type="ChEBI" id="CHEBI:83144"/>
        <dbReference type="ChEBI" id="CHEBI:456215"/>
        <dbReference type="EC" id="6.3.4.15"/>
    </reaction>
</comment>
<keyword evidence="10" id="KW-1185">Reference proteome</keyword>
<evidence type="ECO:0000256" key="5">
    <source>
        <dbReference type="ARBA" id="ARBA00024227"/>
    </source>
</evidence>
<keyword evidence="3" id="KW-0067">ATP-binding</keyword>
<evidence type="ECO:0000256" key="3">
    <source>
        <dbReference type="ARBA" id="ARBA00022840"/>
    </source>
</evidence>
<dbReference type="Gene3D" id="3.30.930.10">
    <property type="entry name" value="Bira Bifunctional Protein, Domain 2"/>
    <property type="match status" value="1"/>
</dbReference>
<dbReference type="GO" id="GO:0004077">
    <property type="term" value="F:biotin--[biotin carboxyl-carrier protein] ligase activity"/>
    <property type="evidence" value="ECO:0007669"/>
    <property type="project" value="UniProtKB-EC"/>
</dbReference>
<evidence type="ECO:0000256" key="6">
    <source>
        <dbReference type="ARBA" id="ARBA00047846"/>
    </source>
</evidence>
<dbReference type="SUPFAM" id="SSF50037">
    <property type="entry name" value="C-terminal domain of transcriptional repressors"/>
    <property type="match status" value="1"/>
</dbReference>
<dbReference type="InterPro" id="IPR004408">
    <property type="entry name" value="Biotin_CoA_COase_ligase"/>
</dbReference>
<evidence type="ECO:0000313" key="9">
    <source>
        <dbReference type="EMBL" id="MEK8030449.1"/>
    </source>
</evidence>
<proteinExistence type="predicted"/>
<evidence type="ECO:0000259" key="8">
    <source>
        <dbReference type="PROSITE" id="PS51733"/>
    </source>
</evidence>
<reference evidence="9 10" key="1">
    <citation type="submission" date="2024-04" db="EMBL/GenBank/DDBJ databases">
        <title>Novel species of the genus Ideonella isolated from streams.</title>
        <authorList>
            <person name="Lu H."/>
        </authorList>
    </citation>
    <scope>NUCLEOTIDE SEQUENCE [LARGE SCALE GENOMIC DNA]</scope>
    <source>
        <strain evidence="9 10">DXS29W</strain>
    </source>
</reference>
<evidence type="ECO:0000256" key="2">
    <source>
        <dbReference type="ARBA" id="ARBA00022741"/>
    </source>
</evidence>
<dbReference type="SUPFAM" id="SSF55681">
    <property type="entry name" value="Class II aaRS and biotin synthetases"/>
    <property type="match status" value="1"/>
</dbReference>
<dbReference type="InterPro" id="IPR045864">
    <property type="entry name" value="aa-tRNA-synth_II/BPL/LPL"/>
</dbReference>
<keyword evidence="2" id="KW-0547">Nucleotide-binding</keyword>
<evidence type="ECO:0000256" key="7">
    <source>
        <dbReference type="SAM" id="MobiDB-lite"/>
    </source>
</evidence>
<dbReference type="Proteomes" id="UP001371218">
    <property type="component" value="Unassembled WGS sequence"/>
</dbReference>
<accession>A0ABU9BMY9</accession>
<organism evidence="9 10">
    <name type="scientific">Ideonella lacteola</name>
    <dbReference type="NCBI Taxonomy" id="2984193"/>
    <lineage>
        <taxon>Bacteria</taxon>
        <taxon>Pseudomonadati</taxon>
        <taxon>Pseudomonadota</taxon>
        <taxon>Betaproteobacteria</taxon>
        <taxon>Burkholderiales</taxon>
        <taxon>Sphaerotilaceae</taxon>
        <taxon>Ideonella</taxon>
    </lineage>
</organism>
<evidence type="ECO:0000256" key="1">
    <source>
        <dbReference type="ARBA" id="ARBA00022598"/>
    </source>
</evidence>
<dbReference type="NCBIfam" id="TIGR00121">
    <property type="entry name" value="birA_ligase"/>
    <property type="match status" value="1"/>
</dbReference>
<gene>
    <name evidence="9" type="ORF">AACH06_06385</name>
</gene>
<keyword evidence="4" id="KW-0092">Biotin</keyword>
<dbReference type="Pfam" id="PF02237">
    <property type="entry name" value="BPL_C"/>
    <property type="match status" value="1"/>
</dbReference>
<sequence>MDTHGVTPFTDQPGEHVGGHHGTWGIQALWEQLQPLLPGISIEVVDRVASTNGTLVDRLREASRGARESHGRGLRADDLRPTLLVAIDQTQGRGRLGRSWQSSAGSSLTFSLSLALERADWSGLSLAVGVALAEALDPTGAHIGLKWPNDLWLRSAEGPGRKLGGILIEAMGLGDHRMSVIGVGLNVQPVHLAEVAASLSEFHSMITPARALSMVMPHLAKALNRFEEQGFAGFEADYASRDLLLNGPVVSSDPACPRGEAVGVDADGALRVRDADGVVHRITSGEVSVRPAPAAGVRG</sequence>
<dbReference type="PANTHER" id="PTHR12835">
    <property type="entry name" value="BIOTIN PROTEIN LIGASE"/>
    <property type="match status" value="1"/>
</dbReference>